<accession>A0A7S1X9X2</accession>
<reference evidence="1" key="1">
    <citation type="submission" date="2021-01" db="EMBL/GenBank/DDBJ databases">
        <authorList>
            <person name="Corre E."/>
            <person name="Pelletier E."/>
            <person name="Niang G."/>
            <person name="Scheremetjew M."/>
            <person name="Finn R."/>
            <person name="Kale V."/>
            <person name="Holt S."/>
            <person name="Cochrane G."/>
            <person name="Meng A."/>
            <person name="Brown T."/>
            <person name="Cohen L."/>
        </authorList>
    </citation>
    <scope>NUCLEOTIDE SEQUENCE</scope>
    <source>
        <strain evidence="1">PLY429</strain>
    </source>
</reference>
<dbReference type="EMBL" id="HBGG01040009">
    <property type="protein sequence ID" value="CAD9221986.1"/>
    <property type="molecule type" value="Transcribed_RNA"/>
</dbReference>
<gene>
    <name evidence="1" type="ORF">TCHU04912_LOCUS20626</name>
</gene>
<sequence length="540" mass="59495">MVRGSQKKQRREDNVTFRSCLRKARGAMVQIARGMISHKDCKVATALWKRVLIKAGLNPNVDIPTTIHPQMLLLRHLFGKEVIPDTSKEVYNMYLTSSQRARNSGSILLQRLFRDIQIASGRGGSGFKQITEAEIVEAGLFAIQKGKTNKGVGKTSDFDLRMKACGILVNTTGEVTETQPVFYPAPPPTADLAIPQDEEELPTGALITEQTEGDRDQLQNEVAAVPPAGMDFNKEVPIKTEQESAKHPGIMENRPVQQFPGEGSQELLMYRSQWGEFAGSMVHGLARSFAPVSADYFQSPAYHPVEFYRDGAVLSMYKDAAEADAPEVKKAEGDTTMAVIGPLRGNNDINGDPFELPDDALFRNEESMQWSDNHQLTLGHSDSKPRLSMVHSSYMNSFGIEPQSELVTFSPGKSGNWSPTRYGHHAGHSFSTRLPPPHHHYQPAGAPALAKAEDLTWAITGRLFDCGASGGPSHYHFQDNSVLHYQLTRQFCDALHTVIPSDNNAEHATAPNSIVFESSYLSSPAVELETDILDLLRNGI</sequence>
<proteinExistence type="predicted"/>
<protein>
    <submittedName>
        <fullName evidence="1">Uncharacterized protein</fullName>
    </submittedName>
</protein>
<dbReference type="AlphaFoldDB" id="A0A7S1X9X2"/>
<organism evidence="1">
    <name type="scientific">Tetraselmis chuii</name>
    <dbReference type="NCBI Taxonomy" id="63592"/>
    <lineage>
        <taxon>Eukaryota</taxon>
        <taxon>Viridiplantae</taxon>
        <taxon>Chlorophyta</taxon>
        <taxon>core chlorophytes</taxon>
        <taxon>Chlorodendrophyceae</taxon>
        <taxon>Chlorodendrales</taxon>
        <taxon>Chlorodendraceae</taxon>
        <taxon>Tetraselmis</taxon>
    </lineage>
</organism>
<name>A0A7S1X9X2_9CHLO</name>
<evidence type="ECO:0000313" key="1">
    <source>
        <dbReference type="EMBL" id="CAD9221986.1"/>
    </source>
</evidence>